<proteinExistence type="predicted"/>
<evidence type="ECO:0000313" key="2">
    <source>
        <dbReference type="EMBL" id="BDG09152.1"/>
    </source>
</evidence>
<keyword evidence="1" id="KW-0732">Signal</keyword>
<dbReference type="Proteomes" id="UP001162734">
    <property type="component" value="Chromosome"/>
</dbReference>
<organism evidence="2 3">
    <name type="scientific">Anaeromyxobacter paludicola</name>
    <dbReference type="NCBI Taxonomy" id="2918171"/>
    <lineage>
        <taxon>Bacteria</taxon>
        <taxon>Pseudomonadati</taxon>
        <taxon>Myxococcota</taxon>
        <taxon>Myxococcia</taxon>
        <taxon>Myxococcales</taxon>
        <taxon>Cystobacterineae</taxon>
        <taxon>Anaeromyxobacteraceae</taxon>
        <taxon>Anaeromyxobacter</taxon>
    </lineage>
</organism>
<gene>
    <name evidence="2" type="ORF">AMPC_22650</name>
</gene>
<reference evidence="3" key="1">
    <citation type="journal article" date="2022" name="Int. J. Syst. Evol. Microbiol.">
        <title>Anaeromyxobacter oryzae sp. nov., Anaeromyxobacter diazotrophicus sp. nov. and Anaeromyxobacter paludicola sp. nov., isolated from paddy soils.</title>
        <authorList>
            <person name="Itoh H."/>
            <person name="Xu Z."/>
            <person name="Mise K."/>
            <person name="Masuda Y."/>
            <person name="Ushijima N."/>
            <person name="Hayakawa C."/>
            <person name="Shiratori Y."/>
            <person name="Senoo K."/>
        </authorList>
    </citation>
    <scope>NUCLEOTIDE SEQUENCE [LARGE SCALE GENOMIC DNA]</scope>
    <source>
        <strain evidence="3">Red630</strain>
    </source>
</reference>
<feature type="signal peptide" evidence="1">
    <location>
        <begin position="1"/>
        <end position="19"/>
    </location>
</feature>
<dbReference type="RefSeq" id="WP_248340848.1">
    <property type="nucleotide sequence ID" value="NZ_AP025592.1"/>
</dbReference>
<sequence>MKRLALAAVLASLALPAAARQPNTYQVTGPVLEVSDDMVVVQKGKEKWEIARTADTKVTGDLKVGAKVTVEYRMTAATVEVKGDKAGKAKAKK</sequence>
<evidence type="ECO:0000313" key="3">
    <source>
        <dbReference type="Proteomes" id="UP001162734"/>
    </source>
</evidence>
<name>A0ABN6N7I8_9BACT</name>
<accession>A0ABN6N7I8</accession>
<evidence type="ECO:0008006" key="4">
    <source>
        <dbReference type="Google" id="ProtNLM"/>
    </source>
</evidence>
<keyword evidence="3" id="KW-1185">Reference proteome</keyword>
<dbReference type="EMBL" id="AP025592">
    <property type="protein sequence ID" value="BDG09152.1"/>
    <property type="molecule type" value="Genomic_DNA"/>
</dbReference>
<feature type="chain" id="PRO_5046766746" description="DUF5666 domain-containing protein" evidence="1">
    <location>
        <begin position="20"/>
        <end position="93"/>
    </location>
</feature>
<evidence type="ECO:0000256" key="1">
    <source>
        <dbReference type="SAM" id="SignalP"/>
    </source>
</evidence>
<protein>
    <recommendedName>
        <fullName evidence="4">DUF5666 domain-containing protein</fullName>
    </recommendedName>
</protein>